<organism evidence="2 3">
    <name type="scientific">Stylophora pistillata</name>
    <name type="common">Smooth cauliflower coral</name>
    <dbReference type="NCBI Taxonomy" id="50429"/>
    <lineage>
        <taxon>Eukaryota</taxon>
        <taxon>Metazoa</taxon>
        <taxon>Cnidaria</taxon>
        <taxon>Anthozoa</taxon>
        <taxon>Hexacorallia</taxon>
        <taxon>Scleractinia</taxon>
        <taxon>Astrocoeniina</taxon>
        <taxon>Pocilloporidae</taxon>
        <taxon>Stylophora</taxon>
    </lineage>
</organism>
<dbReference type="InterPro" id="IPR036249">
    <property type="entry name" value="Thioredoxin-like_sf"/>
</dbReference>
<keyword evidence="1" id="KW-0249">Electron transport</keyword>
<gene>
    <name evidence="2" type="ORF">AWC38_SpisGene1019</name>
</gene>
<dbReference type="InterPro" id="IPR052565">
    <property type="entry name" value="Glutaredoxin-like_YDR286C"/>
</dbReference>
<sequence>MGKVIGAQASYVSRPPKMASGSAIVATSKWMRGAFAIATELHLGNLTLSGSRFTCFSTKPVLPVLTLYTKHVCPLCDEAKAALESYRHRFQFEEVDIKAKGNEEWFEKYRYEIPVFHFNGSFLMKHRVNEGLLDRELSKFEEQQRS</sequence>
<dbReference type="EMBL" id="LSMT01000006">
    <property type="protein sequence ID" value="PFX34129.1"/>
    <property type="molecule type" value="Genomic_DNA"/>
</dbReference>
<dbReference type="STRING" id="50429.A0A2B4SY76"/>
<dbReference type="Gene3D" id="3.40.30.10">
    <property type="entry name" value="Glutaredoxin"/>
    <property type="match status" value="1"/>
</dbReference>
<dbReference type="FunFam" id="3.40.30.10:FF:000628">
    <property type="entry name" value="Glutaredoxin-like protein C5orf63 homolog"/>
    <property type="match status" value="1"/>
</dbReference>
<evidence type="ECO:0000313" key="3">
    <source>
        <dbReference type="Proteomes" id="UP000225706"/>
    </source>
</evidence>
<name>A0A2B4SY76_STYPI</name>
<dbReference type="SUPFAM" id="SSF52833">
    <property type="entry name" value="Thioredoxin-like"/>
    <property type="match status" value="1"/>
</dbReference>
<keyword evidence="1" id="KW-0813">Transport</keyword>
<dbReference type="Proteomes" id="UP000225706">
    <property type="component" value="Unassembled WGS sequence"/>
</dbReference>
<comment type="caution">
    <text evidence="2">The sequence shown here is derived from an EMBL/GenBank/DDBJ whole genome shotgun (WGS) entry which is preliminary data.</text>
</comment>
<dbReference type="PANTHER" id="PTHR33558">
    <property type="entry name" value="GLUTAREDOXIN-LIKE PROTEIN C5ORF63 HOMOLOG"/>
    <property type="match status" value="1"/>
</dbReference>
<protein>
    <recommendedName>
        <fullName evidence="1">Glutaredoxin-like protein</fullName>
    </recommendedName>
</protein>
<reference evidence="3" key="1">
    <citation type="journal article" date="2017" name="bioRxiv">
        <title>Comparative analysis of the genomes of Stylophora pistillata and Acropora digitifera provides evidence for extensive differences between species of corals.</title>
        <authorList>
            <person name="Voolstra C.R."/>
            <person name="Li Y."/>
            <person name="Liew Y.J."/>
            <person name="Baumgarten S."/>
            <person name="Zoccola D."/>
            <person name="Flot J.-F."/>
            <person name="Tambutte S."/>
            <person name="Allemand D."/>
            <person name="Aranda M."/>
        </authorList>
    </citation>
    <scope>NUCLEOTIDE SEQUENCE [LARGE SCALE GENOMIC DNA]</scope>
</reference>
<dbReference type="AlphaFoldDB" id="A0A2B4SY76"/>
<evidence type="ECO:0000256" key="1">
    <source>
        <dbReference type="RuleBase" id="RU363082"/>
    </source>
</evidence>
<evidence type="ECO:0000313" key="2">
    <source>
        <dbReference type="EMBL" id="PFX34129.1"/>
    </source>
</evidence>
<comment type="similarity">
    <text evidence="1">Belongs to the glutaredoxin family.</text>
</comment>
<dbReference type="InterPro" id="IPR008554">
    <property type="entry name" value="Glutaredoxin-like"/>
</dbReference>
<keyword evidence="3" id="KW-1185">Reference proteome</keyword>
<dbReference type="Pfam" id="PF05768">
    <property type="entry name" value="Glrx-like"/>
    <property type="match status" value="1"/>
</dbReference>
<proteinExistence type="inferred from homology"/>
<accession>A0A2B4SY76</accession>
<dbReference type="PANTHER" id="PTHR33558:SF1">
    <property type="entry name" value="GLUTAREDOXIN-LIKE PROTEIN C5ORF63 HOMOLOG"/>
    <property type="match status" value="1"/>
</dbReference>
<dbReference type="OrthoDB" id="429967at2759"/>